<proteinExistence type="predicted"/>
<reference evidence="1 2" key="1">
    <citation type="journal article" date="2015" name="Genome Announc.">
        <title>Expanding the biotechnology potential of lactobacilli through comparative genomics of 213 strains and associated genera.</title>
        <authorList>
            <person name="Sun Z."/>
            <person name="Harris H.M."/>
            <person name="McCann A."/>
            <person name="Guo C."/>
            <person name="Argimon S."/>
            <person name="Zhang W."/>
            <person name="Yang X."/>
            <person name="Jeffery I.B."/>
            <person name="Cooney J.C."/>
            <person name="Kagawa T.F."/>
            <person name="Liu W."/>
            <person name="Song Y."/>
            <person name="Salvetti E."/>
            <person name="Wrobel A."/>
            <person name="Rasinkangas P."/>
            <person name="Parkhill J."/>
            <person name="Rea M.C."/>
            <person name="O'Sullivan O."/>
            <person name="Ritari J."/>
            <person name="Douillard F.P."/>
            <person name="Paul Ross R."/>
            <person name="Yang R."/>
            <person name="Briner A.E."/>
            <person name="Felis G.E."/>
            <person name="de Vos W.M."/>
            <person name="Barrangou R."/>
            <person name="Klaenhammer T.R."/>
            <person name="Caufield P.W."/>
            <person name="Cui Y."/>
            <person name="Zhang H."/>
            <person name="O'Toole P.W."/>
        </authorList>
    </citation>
    <scope>NUCLEOTIDE SEQUENCE [LARGE SCALE GENOMIC DNA]</scope>
    <source>
        <strain evidence="1 2">DSM 20019</strain>
    </source>
</reference>
<evidence type="ECO:0000313" key="1">
    <source>
        <dbReference type="EMBL" id="KRK92480.1"/>
    </source>
</evidence>
<gene>
    <name evidence="1" type="ORF">FC08_GL000750</name>
</gene>
<accession>A0AAJ0LER5</accession>
<dbReference type="AlphaFoldDB" id="A0AAJ0LER5"/>
<comment type="caution">
    <text evidence="1">The sequence shown here is derived from an EMBL/GenBank/DDBJ whole genome shotgun (WGS) entry which is preliminary data.</text>
</comment>
<dbReference type="EMBL" id="AZDL01000026">
    <property type="protein sequence ID" value="KRK92480.1"/>
    <property type="molecule type" value="Genomic_DNA"/>
</dbReference>
<protein>
    <submittedName>
        <fullName evidence="1">Uncharacterized protein</fullName>
    </submittedName>
</protein>
<name>A0AAJ0LER5_LATCU</name>
<evidence type="ECO:0000313" key="2">
    <source>
        <dbReference type="Proteomes" id="UP000050828"/>
    </source>
</evidence>
<sequence length="198" mass="22104">MMLMFNLFKRNKEPLNTVGHCGGNRGVIPERGHAPSPVQPKKQPYVRIEFDDINNPTVWIDGDEVKGLETLDISCVADANRQNKGKFEVSYLNNHDGQLMKQGQTNMQSSSVDNADGKRALFGSTKDIEKVIECINEAKKDGAIVLFLDELMFDTNVNTLEIVVKSLGYRCTTAKLAFEGEQVSERLIITIEEGSHED</sequence>
<dbReference type="Proteomes" id="UP000050828">
    <property type="component" value="Unassembled WGS sequence"/>
</dbReference>
<organism evidence="1 2">
    <name type="scientific">Latilactobacillus curvatus JCM 1096 = DSM 20019</name>
    <dbReference type="NCBI Taxonomy" id="1293592"/>
    <lineage>
        <taxon>Bacteria</taxon>
        <taxon>Bacillati</taxon>
        <taxon>Bacillota</taxon>
        <taxon>Bacilli</taxon>
        <taxon>Lactobacillales</taxon>
        <taxon>Lactobacillaceae</taxon>
        <taxon>Latilactobacillus</taxon>
    </lineage>
</organism>